<dbReference type="GO" id="GO:0030705">
    <property type="term" value="P:cytoskeleton-dependent intracellular transport"/>
    <property type="evidence" value="ECO:0007669"/>
    <property type="project" value="InterPro"/>
</dbReference>
<dbReference type="PANTHER" id="PTHR18947">
    <property type="entry name" value="HOOK PROTEINS"/>
    <property type="match status" value="1"/>
</dbReference>
<name>D8M8Q3_BLAHO</name>
<evidence type="ECO:0000256" key="4">
    <source>
        <dbReference type="SAM" id="Coils"/>
    </source>
</evidence>
<keyword evidence="2" id="KW-0963">Cytoplasm</keyword>
<dbReference type="RefSeq" id="XP_012898490.1">
    <property type="nucleotide sequence ID" value="XM_013043036.1"/>
</dbReference>
<gene>
    <name evidence="7" type="ORF">GSBLH_T00006774001</name>
</gene>
<dbReference type="Pfam" id="PF19047">
    <property type="entry name" value="HOOK_N"/>
    <property type="match status" value="1"/>
</dbReference>
<dbReference type="GO" id="GO:0031122">
    <property type="term" value="P:cytoplasmic microtubule organization"/>
    <property type="evidence" value="ECO:0007669"/>
    <property type="project" value="TreeGrafter"/>
</dbReference>
<comment type="subcellular location">
    <subcellularLocation>
        <location evidence="1">Cytoplasm</location>
    </subcellularLocation>
</comment>
<keyword evidence="8" id="KW-1185">Reference proteome</keyword>
<dbReference type="InterPro" id="IPR036872">
    <property type="entry name" value="CH_dom_sf"/>
</dbReference>
<dbReference type="CDD" id="cd22211">
    <property type="entry name" value="HkD_SF"/>
    <property type="match status" value="1"/>
</dbReference>
<reference evidence="7" key="1">
    <citation type="submission" date="2010-02" db="EMBL/GenBank/DDBJ databases">
        <title>Sequencing and annotation of the Blastocystis hominis genome.</title>
        <authorList>
            <person name="Wincker P."/>
        </authorList>
    </citation>
    <scope>NUCLEOTIDE SEQUENCE</scope>
    <source>
        <strain evidence="7">Singapore isolate B</strain>
    </source>
</reference>
<evidence type="ECO:0000256" key="1">
    <source>
        <dbReference type="ARBA" id="ARBA00004496"/>
    </source>
</evidence>
<accession>D8M8Q3</accession>
<dbReference type="Proteomes" id="UP000008312">
    <property type="component" value="Unassembled WGS sequence"/>
</dbReference>
<dbReference type="Gene3D" id="1.10.418.10">
    <property type="entry name" value="Calponin-like domain"/>
    <property type="match status" value="1"/>
</dbReference>
<sequence length="670" mass="76474">MDLSPQQIEEALICWINTFPNVPKETRSFDDLCDGIIFLYLIKQIDSSFEGPEVKDFQSVTLEESRSIFQAIQEYLKSDIVDEEATASGEQVLDSDSIIVDHNKNEIVYLLKITLGLAMQGPNSSEIAKRITSLDKQIQDVLMELIQEVLATMKPEGISEDDIEDLPLREFDDLLAEEGNGPLEEDWSDWSDPTPSTAPLQRQDSEMEKEYHRLQELVIQYRVEKEDFEKTLSALTKQRDDALQEIDSLHSQLQTHQTTNLQMQKKIEELSTPVETSGPLSAAQTSLFQQELERAEEEAGQLRSKVSQLEKTVQDTKNDAAREIQKLQTQVSVLSEQNLQLQKTEQLCQTYKKQLQELQNGHLDVGEYQTKLVSLEAELRGKAELENRLTTYLEENKRLQSDVLRYQQRCSELEERVESLQNREKELSNDLALLQQRNDSLQLLVSGPSSEAMSPLLVESPSPRGKAVAEPIPAIVNVRNSPEYLEQANELLLANERSIVLNKKVESLNETIVQLKKEVLELQEGRVVSTGATGEQVSAEQHQLLALKVSVKDDEIARLREEYRRADEEREMCLKKIGELQEDNQELVKNITMKEEKCNELEEKRSKLVAKMKAMLFQLKQIEEARQGLLAQLEDEKKQRGTLLLGRQKEEEVMFSCIHNVGSGVWGNQP</sequence>
<evidence type="ECO:0000256" key="5">
    <source>
        <dbReference type="SAM" id="MobiDB-lite"/>
    </source>
</evidence>
<feature type="coiled-coil region" evidence="4">
    <location>
        <begin position="285"/>
        <end position="444"/>
    </location>
</feature>
<dbReference type="GO" id="GO:0008017">
    <property type="term" value="F:microtubule binding"/>
    <property type="evidence" value="ECO:0007669"/>
    <property type="project" value="TreeGrafter"/>
</dbReference>
<organism evidence="7">
    <name type="scientific">Blastocystis hominis</name>
    <dbReference type="NCBI Taxonomy" id="12968"/>
    <lineage>
        <taxon>Eukaryota</taxon>
        <taxon>Sar</taxon>
        <taxon>Stramenopiles</taxon>
        <taxon>Bigyra</taxon>
        <taxon>Opalozoa</taxon>
        <taxon>Opalinata</taxon>
        <taxon>Blastocystidae</taxon>
        <taxon>Blastocystis</taxon>
    </lineage>
</organism>
<dbReference type="AlphaFoldDB" id="D8M8Q3"/>
<evidence type="ECO:0000313" key="7">
    <source>
        <dbReference type="EMBL" id="CBK24442.2"/>
    </source>
</evidence>
<dbReference type="GO" id="GO:0051959">
    <property type="term" value="F:dynein light intermediate chain binding"/>
    <property type="evidence" value="ECO:0007669"/>
    <property type="project" value="TreeGrafter"/>
</dbReference>
<feature type="coiled-coil region" evidence="4">
    <location>
        <begin position="218"/>
        <end position="252"/>
    </location>
</feature>
<protein>
    <recommendedName>
        <fullName evidence="6">Calponin-homology (CH) domain-containing protein</fullName>
    </recommendedName>
</protein>
<dbReference type="GO" id="GO:0005815">
    <property type="term" value="C:microtubule organizing center"/>
    <property type="evidence" value="ECO:0007669"/>
    <property type="project" value="TreeGrafter"/>
</dbReference>
<evidence type="ECO:0000259" key="6">
    <source>
        <dbReference type="PROSITE" id="PS50021"/>
    </source>
</evidence>
<dbReference type="SUPFAM" id="SSF116907">
    <property type="entry name" value="Hook domain"/>
    <property type="match status" value="1"/>
</dbReference>
<feature type="region of interest" description="Disordered" evidence="5">
    <location>
        <begin position="179"/>
        <end position="205"/>
    </location>
</feature>
<dbReference type="PROSITE" id="PS50021">
    <property type="entry name" value="CH"/>
    <property type="match status" value="1"/>
</dbReference>
<dbReference type="InterPro" id="IPR043936">
    <property type="entry name" value="HOOK_N"/>
</dbReference>
<evidence type="ECO:0000313" key="8">
    <source>
        <dbReference type="Proteomes" id="UP000008312"/>
    </source>
</evidence>
<dbReference type="PANTHER" id="PTHR18947:SF28">
    <property type="entry name" value="GIRDIN, ISOFORM A"/>
    <property type="match status" value="1"/>
</dbReference>
<dbReference type="EMBL" id="FN668688">
    <property type="protein sequence ID" value="CBK24442.2"/>
    <property type="molecule type" value="Genomic_DNA"/>
</dbReference>
<dbReference type="OrthoDB" id="49395at2759"/>
<feature type="coiled-coil region" evidence="4">
    <location>
        <begin position="549"/>
        <end position="639"/>
    </location>
</feature>
<evidence type="ECO:0000256" key="2">
    <source>
        <dbReference type="ARBA" id="ARBA00022490"/>
    </source>
</evidence>
<dbReference type="GO" id="GO:0005737">
    <property type="term" value="C:cytoplasm"/>
    <property type="evidence" value="ECO:0007669"/>
    <property type="project" value="UniProtKB-SubCell"/>
</dbReference>
<proteinExistence type="predicted"/>
<dbReference type="OMA" id="LICWINT"/>
<feature type="coiled-coil region" evidence="4">
    <location>
        <begin position="498"/>
        <end position="525"/>
    </location>
</feature>
<dbReference type="GeneID" id="24922898"/>
<keyword evidence="3 4" id="KW-0175">Coiled coil</keyword>
<feature type="domain" description="Calponin-homology (CH)" evidence="6">
    <location>
        <begin position="6"/>
        <end position="118"/>
    </location>
</feature>
<feature type="compositionally biased region" description="Polar residues" evidence="5">
    <location>
        <begin position="191"/>
        <end position="202"/>
    </location>
</feature>
<dbReference type="InterPro" id="IPR001715">
    <property type="entry name" value="CH_dom"/>
</dbReference>
<dbReference type="InParanoid" id="D8M8Q3"/>
<evidence type="ECO:0000256" key="3">
    <source>
        <dbReference type="ARBA" id="ARBA00023054"/>
    </source>
</evidence>